<name>A0A061D2C7_BABBI</name>
<dbReference type="Proteomes" id="UP000033188">
    <property type="component" value="Chromosome 2"/>
</dbReference>
<feature type="transmembrane region" description="Helical" evidence="2">
    <location>
        <begin position="37"/>
        <end position="59"/>
    </location>
</feature>
<dbReference type="EMBL" id="LK391708">
    <property type="protein sequence ID" value="CDR94916.1"/>
    <property type="molecule type" value="Genomic_DNA"/>
</dbReference>
<gene>
    <name evidence="3" type="ORF">BBBOND_0200730</name>
</gene>
<keyword evidence="2" id="KW-0472">Membrane</keyword>
<dbReference type="KEGG" id="bbig:BBBOND_0200730"/>
<protein>
    <submittedName>
        <fullName evidence="3">Uncharacterized protein</fullName>
    </submittedName>
</protein>
<accession>A0A061D2C7</accession>
<keyword evidence="2" id="KW-1133">Transmembrane helix</keyword>
<evidence type="ECO:0000313" key="4">
    <source>
        <dbReference type="Proteomes" id="UP000033188"/>
    </source>
</evidence>
<dbReference type="GeneID" id="24563457"/>
<evidence type="ECO:0000313" key="3">
    <source>
        <dbReference type="EMBL" id="CDR94916.1"/>
    </source>
</evidence>
<dbReference type="RefSeq" id="XP_012767102.1">
    <property type="nucleotide sequence ID" value="XM_012911648.1"/>
</dbReference>
<dbReference type="AlphaFoldDB" id="A0A061D2C7"/>
<dbReference type="OrthoDB" id="440755at2759"/>
<sequence>MFINLLKAFVYISYNGPLDTMEAAVKEGNAEALRKSMMHIFVASTFLSLVCYCALFSHATDRVSSEQKRLKKREKERVSSTR</sequence>
<dbReference type="VEuPathDB" id="PiroplasmaDB:BBBOND_0200730"/>
<reference evidence="4" key="1">
    <citation type="submission" date="2014-06" db="EMBL/GenBank/DDBJ databases">
        <authorList>
            <person name="Aslett M."/>
            <person name="De Silva N."/>
        </authorList>
    </citation>
    <scope>NUCLEOTIDE SEQUENCE [LARGE SCALE GENOMIC DNA]</scope>
    <source>
        <strain evidence="4">Bond</strain>
    </source>
</reference>
<feature type="region of interest" description="Disordered" evidence="1">
    <location>
        <begin position="62"/>
        <end position="82"/>
    </location>
</feature>
<evidence type="ECO:0000256" key="1">
    <source>
        <dbReference type="SAM" id="MobiDB-lite"/>
    </source>
</evidence>
<proteinExistence type="predicted"/>
<keyword evidence="4" id="KW-1185">Reference proteome</keyword>
<evidence type="ECO:0000256" key="2">
    <source>
        <dbReference type="SAM" id="Phobius"/>
    </source>
</evidence>
<keyword evidence="2" id="KW-0812">Transmembrane</keyword>
<organism evidence="3 4">
    <name type="scientific">Babesia bigemina</name>
    <dbReference type="NCBI Taxonomy" id="5866"/>
    <lineage>
        <taxon>Eukaryota</taxon>
        <taxon>Sar</taxon>
        <taxon>Alveolata</taxon>
        <taxon>Apicomplexa</taxon>
        <taxon>Aconoidasida</taxon>
        <taxon>Piroplasmida</taxon>
        <taxon>Babesiidae</taxon>
        <taxon>Babesia</taxon>
    </lineage>
</organism>